<keyword evidence="2" id="KW-1185">Reference proteome</keyword>
<sequence>MLWNVALTSLAIETRFKNPRVVTKFTDTTSGTKQMRTKCEAAAHTFLEALIEGARDEGQTPSRLDDDDAVRAHPEMPREFFASFAGNADTDTDEKLACNPTNVCPKYLHDLGRELTALWALLFDAFSVNPGCTGEAILEPGVSWRGW</sequence>
<organism evidence="1 2">
    <name type="scientific">Phytophthora infestans</name>
    <name type="common">Potato late blight agent</name>
    <name type="synonym">Botrytis infestans</name>
    <dbReference type="NCBI Taxonomy" id="4787"/>
    <lineage>
        <taxon>Eukaryota</taxon>
        <taxon>Sar</taxon>
        <taxon>Stramenopiles</taxon>
        <taxon>Oomycota</taxon>
        <taxon>Peronosporomycetes</taxon>
        <taxon>Peronosporales</taxon>
        <taxon>Peronosporaceae</taxon>
        <taxon>Phytophthora</taxon>
    </lineage>
</organism>
<name>A0A833SAN4_PHYIN</name>
<evidence type="ECO:0000313" key="1">
    <source>
        <dbReference type="EMBL" id="KAF4038251.1"/>
    </source>
</evidence>
<dbReference type="EMBL" id="WSZM01000206">
    <property type="protein sequence ID" value="KAF4038251.1"/>
    <property type="molecule type" value="Genomic_DNA"/>
</dbReference>
<comment type="caution">
    <text evidence="1">The sequence shown here is derived from an EMBL/GenBank/DDBJ whole genome shotgun (WGS) entry which is preliminary data.</text>
</comment>
<dbReference type="Proteomes" id="UP000602510">
    <property type="component" value="Unassembled WGS sequence"/>
</dbReference>
<evidence type="ECO:0000313" key="2">
    <source>
        <dbReference type="Proteomes" id="UP000602510"/>
    </source>
</evidence>
<proteinExistence type="predicted"/>
<reference evidence="1" key="1">
    <citation type="submission" date="2020-04" db="EMBL/GenBank/DDBJ databases">
        <title>Hybrid Assembly of Korean Phytophthora infestans isolates.</title>
        <authorList>
            <person name="Prokchorchik M."/>
            <person name="Lee Y."/>
            <person name="Seo J."/>
            <person name="Cho J.-H."/>
            <person name="Park Y.-E."/>
            <person name="Jang D.-C."/>
            <person name="Im J.-S."/>
            <person name="Choi J.-G."/>
            <person name="Park H.-J."/>
            <person name="Lee G.-B."/>
            <person name="Lee Y.-G."/>
            <person name="Hong S.-Y."/>
            <person name="Cho K."/>
            <person name="Sohn K.H."/>
        </authorList>
    </citation>
    <scope>NUCLEOTIDE SEQUENCE</scope>
    <source>
        <strain evidence="1">KR_1_A1</strain>
    </source>
</reference>
<protein>
    <submittedName>
        <fullName evidence="1">Uncharacterized protein</fullName>
    </submittedName>
</protein>
<dbReference type="AlphaFoldDB" id="A0A833SAN4"/>
<accession>A0A833SAN4</accession>
<gene>
    <name evidence="1" type="ORF">GN244_ATG09637</name>
</gene>